<evidence type="ECO:0000313" key="5">
    <source>
        <dbReference type="EMBL" id="MBF2714126.1"/>
    </source>
</evidence>
<organism evidence="5 6">
    <name type="scientific">Agrobacterium vitis</name>
    <name type="common">Rhizobium vitis</name>
    <dbReference type="NCBI Taxonomy" id="373"/>
    <lineage>
        <taxon>Bacteria</taxon>
        <taxon>Pseudomonadati</taxon>
        <taxon>Pseudomonadota</taxon>
        <taxon>Alphaproteobacteria</taxon>
        <taxon>Hyphomicrobiales</taxon>
        <taxon>Rhizobiaceae</taxon>
        <taxon>Rhizobium/Agrobacterium group</taxon>
        <taxon>Agrobacterium</taxon>
    </lineage>
</organism>
<accession>A0AAE2R9B6</accession>
<proteinExistence type="inferred from homology"/>
<feature type="domain" description="Acyl-CoA dehydrogenase C-terminal" evidence="4">
    <location>
        <begin position="252"/>
        <end position="373"/>
    </location>
</feature>
<dbReference type="Gene3D" id="1.20.140.10">
    <property type="entry name" value="Butyryl-CoA Dehydrogenase, subunit A, domain 3"/>
    <property type="match status" value="1"/>
</dbReference>
<name>A0AAE2R9B6_AGRVI</name>
<dbReference type="InterPro" id="IPR037069">
    <property type="entry name" value="AcylCoA_DH/ox_N_sf"/>
</dbReference>
<dbReference type="InterPro" id="IPR013107">
    <property type="entry name" value="Acyl-CoA_DH_C"/>
</dbReference>
<evidence type="ECO:0000313" key="6">
    <source>
        <dbReference type="Proteomes" id="UP000655037"/>
    </source>
</evidence>
<gene>
    <name evidence="5" type="ORF">IEI95_007610</name>
</gene>
<dbReference type="InterPro" id="IPR013786">
    <property type="entry name" value="AcylCoA_DH/ox_N"/>
</dbReference>
<dbReference type="RefSeq" id="WP_071205840.1">
    <property type="nucleotide sequence ID" value="NZ_CP118261.1"/>
</dbReference>
<dbReference type="Pfam" id="PF02771">
    <property type="entry name" value="Acyl-CoA_dh_N"/>
    <property type="match status" value="1"/>
</dbReference>
<evidence type="ECO:0000256" key="1">
    <source>
        <dbReference type="ARBA" id="ARBA00023002"/>
    </source>
</evidence>
<comment type="caution">
    <text evidence="5">The sequence shown here is derived from an EMBL/GenBank/DDBJ whole genome shotgun (WGS) entry which is preliminary data.</text>
</comment>
<dbReference type="InterPro" id="IPR009100">
    <property type="entry name" value="AcylCoA_DH/oxidase_NM_dom_sf"/>
</dbReference>
<sequence length="408" mass="44611">MTHQTATITNSCTAVDSAELLRRAQALVPILKARASKTAEAGKVLDETVQDILAAQLNRIGVPSRFGGFDVEFDTHHKVAMELARACGSTAWCYSLWGAHTYWLAYFGPNAQEELFADGPDIITSSASFSVKSDYRRVQGGFHVSGHWRFVSGCDHAQWVFAIVDGPEGKMDAILPRSAFKVIDGTWAVSGLEGTGSKDIVVDEVFVPDYRTQFGGGELYHVDHPAQRPPMPYHSQRRYTVPKYALVVWDLVAPTIGMAQGAVDEIVERMRGTSGGPRSADSAVVQNKIAESCAEIDAAKALLHLDFQDAQNKGERGETFTTVTLARYARDRAYAAKLAVNAADRMFGMAGARALSLKDPLQRIVRDVHAAVHRDGLVFDFASQPFTRALFGMDPGFSVLRKGENSRQ</sequence>
<dbReference type="GO" id="GO:0003995">
    <property type="term" value="F:acyl-CoA dehydrogenase activity"/>
    <property type="evidence" value="ECO:0007669"/>
    <property type="project" value="TreeGrafter"/>
</dbReference>
<evidence type="ECO:0000259" key="4">
    <source>
        <dbReference type="Pfam" id="PF08028"/>
    </source>
</evidence>
<dbReference type="Pfam" id="PF08028">
    <property type="entry name" value="Acyl-CoA_dh_2"/>
    <property type="match status" value="1"/>
</dbReference>
<dbReference type="GO" id="GO:0050660">
    <property type="term" value="F:flavin adenine dinucleotide binding"/>
    <property type="evidence" value="ECO:0007669"/>
    <property type="project" value="InterPro"/>
</dbReference>
<protein>
    <submittedName>
        <fullName evidence="5">Oxidoreductase</fullName>
    </submittedName>
</protein>
<dbReference type="PANTHER" id="PTHR48083:SF19">
    <property type="entry name" value="FLAVIN-DEPENDENT MONOOXYGENASE, OXYGENASE SUBUNIT HSAA"/>
    <property type="match status" value="1"/>
</dbReference>
<evidence type="ECO:0000259" key="3">
    <source>
        <dbReference type="Pfam" id="PF02771"/>
    </source>
</evidence>
<dbReference type="SUPFAM" id="SSF47203">
    <property type="entry name" value="Acyl-CoA dehydrogenase C-terminal domain-like"/>
    <property type="match status" value="1"/>
</dbReference>
<evidence type="ECO:0000256" key="2">
    <source>
        <dbReference type="ARBA" id="ARBA00049661"/>
    </source>
</evidence>
<dbReference type="Gene3D" id="2.40.110.10">
    <property type="entry name" value="Butyryl-CoA Dehydrogenase, subunit A, domain 2"/>
    <property type="match status" value="1"/>
</dbReference>
<dbReference type="Proteomes" id="UP000655037">
    <property type="component" value="Unassembled WGS sequence"/>
</dbReference>
<dbReference type="InterPro" id="IPR046373">
    <property type="entry name" value="Acyl-CoA_Oxase/DH_mid-dom_sf"/>
</dbReference>
<dbReference type="GO" id="GO:0016712">
    <property type="term" value="F:oxidoreductase activity, acting on paired donors, with incorporation or reduction of molecular oxygen, reduced flavin or flavoprotein as one donor, and incorporation of one atom of oxygen"/>
    <property type="evidence" value="ECO:0007669"/>
    <property type="project" value="TreeGrafter"/>
</dbReference>
<dbReference type="PIRSF" id="PIRSF016578">
    <property type="entry name" value="HsaA"/>
    <property type="match status" value="1"/>
</dbReference>
<dbReference type="SUPFAM" id="SSF56645">
    <property type="entry name" value="Acyl-CoA dehydrogenase NM domain-like"/>
    <property type="match status" value="1"/>
</dbReference>
<reference evidence="5" key="1">
    <citation type="submission" date="2020-11" db="EMBL/GenBank/DDBJ databases">
        <title>Agrobacterium vitis strain K377 genome.</title>
        <authorList>
            <person name="Xi H."/>
        </authorList>
    </citation>
    <scope>NUCLEOTIDE SEQUENCE</scope>
    <source>
        <strain evidence="5">K377</strain>
    </source>
</reference>
<dbReference type="InterPro" id="IPR050741">
    <property type="entry name" value="Acyl-CoA_dehydrogenase"/>
</dbReference>
<dbReference type="GO" id="GO:0005737">
    <property type="term" value="C:cytoplasm"/>
    <property type="evidence" value="ECO:0007669"/>
    <property type="project" value="TreeGrafter"/>
</dbReference>
<feature type="domain" description="Acyl-CoA dehydrogenase/oxidase N-terminal" evidence="3">
    <location>
        <begin position="33"/>
        <end position="114"/>
    </location>
</feature>
<dbReference type="EMBL" id="JACXXJ020000003">
    <property type="protein sequence ID" value="MBF2714126.1"/>
    <property type="molecule type" value="Genomic_DNA"/>
</dbReference>
<dbReference type="PANTHER" id="PTHR48083">
    <property type="entry name" value="MEDIUM-CHAIN SPECIFIC ACYL-COA DEHYDROGENASE, MITOCHONDRIAL-RELATED"/>
    <property type="match status" value="1"/>
</dbReference>
<comment type="similarity">
    <text evidence="2">Belongs to the HpaH/HsaA monooxygenase family.</text>
</comment>
<dbReference type="AlphaFoldDB" id="A0AAE2R9B6"/>
<dbReference type="Gene3D" id="1.10.540.10">
    <property type="entry name" value="Acyl-CoA dehydrogenase/oxidase, N-terminal domain"/>
    <property type="match status" value="1"/>
</dbReference>
<dbReference type="InterPro" id="IPR036250">
    <property type="entry name" value="AcylCo_DH-like_C"/>
</dbReference>
<keyword evidence="1" id="KW-0560">Oxidoreductase</keyword>
<dbReference type="GO" id="GO:0033539">
    <property type="term" value="P:fatty acid beta-oxidation using acyl-CoA dehydrogenase"/>
    <property type="evidence" value="ECO:0007669"/>
    <property type="project" value="TreeGrafter"/>
</dbReference>